<comment type="subunit">
    <text evidence="3">Component of the endosomal sorting complex required for transport II (ESCRT-II).</text>
</comment>
<proteinExistence type="inferred from homology"/>
<dbReference type="PIRSF" id="PIRSF017215">
    <property type="entry name" value="ESCRT2_Vps22"/>
    <property type="match status" value="1"/>
</dbReference>
<dbReference type="OrthoDB" id="283883at2759"/>
<dbReference type="SUPFAM" id="SSF46785">
    <property type="entry name" value="Winged helix' DNA-binding domain"/>
    <property type="match status" value="2"/>
</dbReference>
<dbReference type="AlphaFoldDB" id="A0A9J6BV49"/>
<dbReference type="Gene3D" id="1.10.10.10">
    <property type="entry name" value="Winged helix-like DNA-binding domain superfamily/Winged helix DNA-binding domain"/>
    <property type="match status" value="2"/>
</dbReference>
<name>A0A9J6BV49_POLVA</name>
<comment type="similarity">
    <text evidence="1 3">Belongs to the SNF8 family.</text>
</comment>
<evidence type="ECO:0000256" key="1">
    <source>
        <dbReference type="ARBA" id="ARBA00009834"/>
    </source>
</evidence>
<dbReference type="Gene3D" id="6.10.140.180">
    <property type="match status" value="1"/>
</dbReference>
<dbReference type="FunFam" id="1.10.10.10:FF:000085">
    <property type="entry name" value="Vacuolar-sorting protein SNF8"/>
    <property type="match status" value="1"/>
</dbReference>
<dbReference type="GO" id="GO:0043328">
    <property type="term" value="P:protein transport to vacuole involved in ubiquitin-dependent protein catabolic process via the multivesicular body sorting pathway"/>
    <property type="evidence" value="ECO:0007669"/>
    <property type="project" value="TreeGrafter"/>
</dbReference>
<comment type="caution">
    <text evidence="5">The sequence shown here is derived from an EMBL/GenBank/DDBJ whole genome shotgun (WGS) entry which is preliminary data.</text>
</comment>
<dbReference type="Pfam" id="PF04157">
    <property type="entry name" value="EAP30"/>
    <property type="match status" value="1"/>
</dbReference>
<evidence type="ECO:0000256" key="4">
    <source>
        <dbReference type="SAM" id="Coils"/>
    </source>
</evidence>
<reference evidence="5" key="1">
    <citation type="submission" date="2021-03" db="EMBL/GenBank/DDBJ databases">
        <title>Chromosome level genome of the anhydrobiotic midge Polypedilum vanderplanki.</title>
        <authorList>
            <person name="Yoshida Y."/>
            <person name="Kikawada T."/>
            <person name="Gusev O."/>
        </authorList>
    </citation>
    <scope>NUCLEOTIDE SEQUENCE</scope>
    <source>
        <strain evidence="5">NIAS01</strain>
        <tissue evidence="5">Whole body or cell culture</tissue>
    </source>
</reference>
<keyword evidence="6" id="KW-1185">Reference proteome</keyword>
<accession>A0A9J6BV49</accession>
<keyword evidence="3" id="KW-0813">Transport</keyword>
<comment type="function">
    <text evidence="3">Component of the endosomal sorting complex required for transport II (ESCRT-II), which is required for multivesicular body (MVB) formation and sorting of endosomal cargo proteins into MVBs.</text>
</comment>
<dbReference type="PANTHER" id="PTHR12806">
    <property type="entry name" value="EAP30 SUBUNIT OF ELL COMPLEX"/>
    <property type="match status" value="1"/>
</dbReference>
<dbReference type="Proteomes" id="UP001107558">
    <property type="component" value="Chromosome 3"/>
</dbReference>
<feature type="coiled-coil region" evidence="4">
    <location>
        <begin position="10"/>
        <end position="59"/>
    </location>
</feature>
<evidence type="ECO:0000256" key="2">
    <source>
        <dbReference type="ARBA" id="ARBA00017052"/>
    </source>
</evidence>
<evidence type="ECO:0000256" key="3">
    <source>
        <dbReference type="PIRNR" id="PIRNR017215"/>
    </source>
</evidence>
<dbReference type="InterPro" id="IPR036390">
    <property type="entry name" value="WH_DNA-bd_sf"/>
</dbReference>
<gene>
    <name evidence="5" type="ORF">PVAND_003621</name>
</gene>
<dbReference type="InterPro" id="IPR036388">
    <property type="entry name" value="WH-like_DNA-bd_sf"/>
</dbReference>
<dbReference type="InterPro" id="IPR040608">
    <property type="entry name" value="Snf8/Vps36"/>
</dbReference>
<dbReference type="EMBL" id="JADBJN010000003">
    <property type="protein sequence ID" value="KAG5673586.1"/>
    <property type="molecule type" value="Genomic_DNA"/>
</dbReference>
<evidence type="ECO:0000313" key="6">
    <source>
        <dbReference type="Proteomes" id="UP001107558"/>
    </source>
</evidence>
<dbReference type="InterPro" id="IPR016689">
    <property type="entry name" value="ESCRT-2_cplx_Snf8"/>
</dbReference>
<organism evidence="5 6">
    <name type="scientific">Polypedilum vanderplanki</name>
    <name type="common">Sleeping chironomid midge</name>
    <dbReference type="NCBI Taxonomy" id="319348"/>
    <lineage>
        <taxon>Eukaryota</taxon>
        <taxon>Metazoa</taxon>
        <taxon>Ecdysozoa</taxon>
        <taxon>Arthropoda</taxon>
        <taxon>Hexapoda</taxon>
        <taxon>Insecta</taxon>
        <taxon>Pterygota</taxon>
        <taxon>Neoptera</taxon>
        <taxon>Endopterygota</taxon>
        <taxon>Diptera</taxon>
        <taxon>Nematocera</taxon>
        <taxon>Chironomoidea</taxon>
        <taxon>Chironomidae</taxon>
        <taxon>Chironominae</taxon>
        <taxon>Polypedilum</taxon>
        <taxon>Polypedilum</taxon>
    </lineage>
</organism>
<keyword evidence="3" id="KW-0653">Protein transport</keyword>
<protein>
    <recommendedName>
        <fullName evidence="2 3">Vacuolar-sorting protein SNF8</fullName>
    </recommendedName>
</protein>
<sequence>MRRRAGVGAIQKQKLEADKFRDKGTQLQENQFEQMTKQVQVLKDNLEEFADKYKSEIKKNPTFRKQFTEMCAAIGVDPLSSSKGVWSILGMGDFYFELSIQIVEICLALAESTGGMLEISELKERLMKSRRQKKQQEISTEDILLATKKLKIFGTSFQVHSLGKNRFIIQSIPGELSLQETKAMTVAANQDNGAITKSLLMKELGWNEFRTQQAINKLISEGLVWIDEQNEGEPNYFFPSLFPDRKLNIDS</sequence>
<dbReference type="PANTHER" id="PTHR12806:SF0">
    <property type="entry name" value="VACUOLAR-SORTING PROTEIN SNF8"/>
    <property type="match status" value="1"/>
</dbReference>
<evidence type="ECO:0000313" key="5">
    <source>
        <dbReference type="EMBL" id="KAG5673586.1"/>
    </source>
</evidence>
<dbReference type="GO" id="GO:0000814">
    <property type="term" value="C:ESCRT II complex"/>
    <property type="evidence" value="ECO:0007669"/>
    <property type="project" value="UniProtKB-UniRule"/>
</dbReference>
<keyword evidence="4" id="KW-0175">Coiled coil</keyword>